<evidence type="ECO:0000259" key="2">
    <source>
        <dbReference type="Pfam" id="PF12804"/>
    </source>
</evidence>
<dbReference type="GO" id="GO:0016491">
    <property type="term" value="F:oxidoreductase activity"/>
    <property type="evidence" value="ECO:0007669"/>
    <property type="project" value="UniProtKB-KW"/>
</dbReference>
<comment type="caution">
    <text evidence="3">The sequence shown here is derived from an EMBL/GenBank/DDBJ whole genome shotgun (WGS) entry which is preliminary data.</text>
</comment>
<dbReference type="SUPFAM" id="SSF53448">
    <property type="entry name" value="Nucleotide-diphospho-sugar transferases"/>
    <property type="match status" value="1"/>
</dbReference>
<dbReference type="PANTHER" id="PTHR43777:SF1">
    <property type="entry name" value="MOLYBDENUM COFACTOR CYTIDYLYLTRANSFERASE"/>
    <property type="match status" value="1"/>
</dbReference>
<accession>A0ABU1PY27</accession>
<feature type="region of interest" description="Disordered" evidence="1">
    <location>
        <begin position="172"/>
        <end position="211"/>
    </location>
</feature>
<feature type="domain" description="MobA-like NTP transferase" evidence="2">
    <location>
        <begin position="5"/>
        <end position="165"/>
    </location>
</feature>
<reference evidence="3 4" key="1">
    <citation type="submission" date="2023-07" db="EMBL/GenBank/DDBJ databases">
        <title>Sequencing the genomes of 1000 actinobacteria strains.</title>
        <authorList>
            <person name="Klenk H.-P."/>
        </authorList>
    </citation>
    <scope>NUCLEOTIDE SEQUENCE [LARGE SCALE GENOMIC DNA]</scope>
    <source>
        <strain evidence="3 4">DSM 43749</strain>
    </source>
</reference>
<gene>
    <name evidence="3" type="ORF">J2S66_003725</name>
</gene>
<evidence type="ECO:0000256" key="1">
    <source>
        <dbReference type="SAM" id="MobiDB-lite"/>
    </source>
</evidence>
<sequence length="211" mass="20899">MRVVGLLLAAGAGRRFGAPKALVSSDGVPWVDRTCAVLDAAGCAPVVVVLGASAPEVRERASLARRVVVDNPDWATGMGSSLRAGLAVLPGLGADAVVVLPVDTPGVTAAAVARLVALASRTALARASYGGAPGHPVLIGADHWAGAAASATGDAGARGYLRAHRALDVPCGDVADGADVDRPEDLPPPPDPRSPSSGVSPRAAPPAADPR</sequence>
<dbReference type="RefSeq" id="WP_310308403.1">
    <property type="nucleotide sequence ID" value="NZ_BAAAXB010000001.1"/>
</dbReference>
<dbReference type="CDD" id="cd04182">
    <property type="entry name" value="GT_2_like_f"/>
    <property type="match status" value="1"/>
</dbReference>
<keyword evidence="4" id="KW-1185">Reference proteome</keyword>
<dbReference type="EMBL" id="JAVDSG010000001">
    <property type="protein sequence ID" value="MDR6595341.1"/>
    <property type="molecule type" value="Genomic_DNA"/>
</dbReference>
<dbReference type="EC" id="1.1.1.328" evidence="3"/>
<dbReference type="Gene3D" id="3.90.550.10">
    <property type="entry name" value="Spore Coat Polysaccharide Biosynthesis Protein SpsA, Chain A"/>
    <property type="match status" value="1"/>
</dbReference>
<dbReference type="PANTHER" id="PTHR43777">
    <property type="entry name" value="MOLYBDENUM COFACTOR CYTIDYLYLTRANSFERASE"/>
    <property type="match status" value="1"/>
</dbReference>
<dbReference type="InterPro" id="IPR025877">
    <property type="entry name" value="MobA-like_NTP_Trfase"/>
</dbReference>
<evidence type="ECO:0000313" key="3">
    <source>
        <dbReference type="EMBL" id="MDR6595341.1"/>
    </source>
</evidence>
<dbReference type="Proteomes" id="UP001268819">
    <property type="component" value="Unassembled WGS sequence"/>
</dbReference>
<name>A0ABU1PY27_9PSEU</name>
<proteinExistence type="predicted"/>
<keyword evidence="3" id="KW-0560">Oxidoreductase</keyword>
<dbReference type="Pfam" id="PF12804">
    <property type="entry name" value="NTP_transf_3"/>
    <property type="match status" value="1"/>
</dbReference>
<protein>
    <submittedName>
        <fullName evidence="3">Nicotine blue oxidoreductase</fullName>
        <ecNumber evidence="3">1.1.1.328</ecNumber>
    </submittedName>
</protein>
<organism evidence="3 4">
    <name type="scientific">Saccharothrix longispora</name>
    <dbReference type="NCBI Taxonomy" id="33920"/>
    <lineage>
        <taxon>Bacteria</taxon>
        <taxon>Bacillati</taxon>
        <taxon>Actinomycetota</taxon>
        <taxon>Actinomycetes</taxon>
        <taxon>Pseudonocardiales</taxon>
        <taxon>Pseudonocardiaceae</taxon>
        <taxon>Saccharothrix</taxon>
    </lineage>
</organism>
<evidence type="ECO:0000313" key="4">
    <source>
        <dbReference type="Proteomes" id="UP001268819"/>
    </source>
</evidence>
<dbReference type="InterPro" id="IPR029044">
    <property type="entry name" value="Nucleotide-diphossugar_trans"/>
</dbReference>